<protein>
    <submittedName>
        <fullName evidence="1">CDP-alcohol phosphatidyltransferase family protein</fullName>
    </submittedName>
</protein>
<name>A0AC61L0H2_9EURY</name>
<organism evidence="1 2">
    <name type="scientific">Candidatus Methanogaster sp</name>
    <dbReference type="NCBI Taxonomy" id="3386292"/>
    <lineage>
        <taxon>Archaea</taxon>
        <taxon>Methanobacteriati</taxon>
        <taxon>Methanobacteriota</taxon>
        <taxon>Stenosarchaea group</taxon>
        <taxon>Methanomicrobia</taxon>
        <taxon>Methanosarcinales</taxon>
        <taxon>ANME-2 cluster</taxon>
        <taxon>Candidatus Methanogasteraceae</taxon>
        <taxon>Candidatus Methanogaster</taxon>
    </lineage>
</organism>
<proteinExistence type="predicted"/>
<dbReference type="EMBL" id="PQXF01000026">
    <property type="protein sequence ID" value="PXF59303.1"/>
    <property type="molecule type" value="Genomic_DNA"/>
</dbReference>
<accession>A0AC61L0H2</accession>
<dbReference type="Proteomes" id="UP000248329">
    <property type="component" value="Unassembled WGS sequence"/>
</dbReference>
<reference evidence="1" key="1">
    <citation type="submission" date="2018-01" db="EMBL/GenBank/DDBJ databases">
        <authorList>
            <person name="Krukenberg V."/>
        </authorList>
    </citation>
    <scope>NUCLEOTIDE SEQUENCE</scope>
    <source>
        <strain evidence="1">E20ANME2</strain>
    </source>
</reference>
<comment type="caution">
    <text evidence="1">The sequence shown here is derived from an EMBL/GenBank/DDBJ whole genome shotgun (WGS) entry which is preliminary data.</text>
</comment>
<evidence type="ECO:0000313" key="2">
    <source>
        <dbReference type="Proteomes" id="UP000248329"/>
    </source>
</evidence>
<evidence type="ECO:0000313" key="1">
    <source>
        <dbReference type="EMBL" id="PXF59303.1"/>
    </source>
</evidence>
<gene>
    <name evidence="1" type="ORF">C4B59_11630</name>
</gene>
<sequence>MVFMRRGDRLNIIDRARNLAGRLIDPFCQILAYTKVSPNILSAIGFLFAIAACITIALGHLVYGGCLVIMSGAFDAFDGAFARKFGLETRFGAFFDSFIDRYSEAAILFGILYYATIGQEHSLILLTFVSLVGSVMVSYSRVLAEGLGIPCGIGIGDRATRVTVLILMLLLEELLVGLAILAILSNMTALLRLCHVYVQTKV</sequence>